<evidence type="ECO:0000313" key="1">
    <source>
        <dbReference type="EMBL" id="EFH31636.1"/>
    </source>
</evidence>
<sequence length="236" mass="24466">MIDKRAVSAARNNAEWCEAMCRAHGLSGVLGARAWTSGSRTPLLYPDAVTLTEDATADDVLDAVSTGPGCSVKDSFATLDLSGAGFHVLFEAQWLHREPGLPAPAAPDGVVWSRLDTPGELAEWAAAWGGGDGPAHLFRPELLSDPSVAFLAGRAGDRLSAGAVVSRGGDAVGISNLFAADGGDLDAAWAGCLSTVYARCWRNGGSASKQGSATLRRRFAKGAVPWGPSGYLAWRA</sequence>
<dbReference type="Proteomes" id="UP000002805">
    <property type="component" value="Chromosome"/>
</dbReference>
<proteinExistence type="predicted"/>
<keyword evidence="2" id="KW-1185">Reference proteome</keyword>
<dbReference type="AlphaFoldDB" id="D6X7F2"/>
<accession>D6X7F2</accession>
<dbReference type="HOGENOM" id="CLU_078512_0_0_11"/>
<dbReference type="RefSeq" id="WP_005318015.1">
    <property type="nucleotide sequence ID" value="NZ_CM000950.1"/>
</dbReference>
<reference evidence="2" key="2">
    <citation type="submission" date="2009-10" db="EMBL/GenBank/DDBJ databases">
        <title>The genome sequence of Streptomyces pristinaespiralis strain ATCC 25486.</title>
        <authorList>
            <consortium name="The Broad Institute Genome Sequencing Platform"/>
            <consortium name="Broad Institute Microbial Sequencing Center"/>
            <person name="Fischbach M."/>
            <person name="Godfrey P."/>
            <person name="Ward D."/>
            <person name="Young S."/>
            <person name="Zeng Q."/>
            <person name="Koehrsen M."/>
            <person name="Alvarado L."/>
            <person name="Berlin A.M."/>
            <person name="Bochicchio J."/>
            <person name="Borenstein D."/>
            <person name="Chapman S.B."/>
            <person name="Chen Z."/>
            <person name="Engels R."/>
            <person name="Freedman E."/>
            <person name="Gellesch M."/>
            <person name="Goldberg J."/>
            <person name="Griggs A."/>
            <person name="Gujja S."/>
            <person name="Heilman E.R."/>
            <person name="Heiman D.I."/>
            <person name="Hepburn T.A."/>
            <person name="Howarth C."/>
            <person name="Jen D."/>
            <person name="Larson L."/>
            <person name="Lewis B."/>
            <person name="Mehta T."/>
            <person name="Park D."/>
            <person name="Pearson M."/>
            <person name="Richards J."/>
            <person name="Roberts A."/>
            <person name="Saif S."/>
            <person name="Shea T.D."/>
            <person name="Shenoy N."/>
            <person name="Sisk P."/>
            <person name="Stolte C."/>
            <person name="Sykes S.N."/>
            <person name="Thomson T."/>
            <person name="Walk T."/>
            <person name="White J."/>
            <person name="Yandava C."/>
            <person name="Straight P."/>
            <person name="Clardy J."/>
            <person name="Hung D."/>
            <person name="Kolter R."/>
            <person name="Mekalanos J."/>
            <person name="Walker S."/>
            <person name="Walsh C.T."/>
            <person name="Wieland-Brown L.C."/>
            <person name="Haas B."/>
            <person name="Nusbaum C."/>
            <person name="Birren B."/>
        </authorList>
    </citation>
    <scope>NUCLEOTIDE SEQUENCE [LARGE SCALE GENOMIC DNA]</scope>
    <source>
        <strain evidence="2">ATCC 25486 / DSM 40338 / CBS 914.69 / JCM 4507 / NBRC 13074 / NRRL 2958 / 5647</strain>
    </source>
</reference>
<reference evidence="2" key="1">
    <citation type="submission" date="2008-02" db="EMBL/GenBank/DDBJ databases">
        <authorList>
            <consortium name="The Broad Institute Genome Sequencing Platform"/>
            <person name="Fischbach M."/>
            <person name="Ward D."/>
            <person name="Young S."/>
            <person name="Jaffe D."/>
            <person name="Gnerre S."/>
            <person name="Berlin A."/>
            <person name="Heiman D."/>
            <person name="Hepburn T."/>
            <person name="Sykes S."/>
            <person name="Alvarado L."/>
            <person name="Kodira C.D."/>
            <person name="Straight P."/>
            <person name="Clardy J."/>
            <person name="Hung D."/>
            <person name="Kolter R."/>
            <person name="Mekalanos J."/>
            <person name="Walker S."/>
            <person name="Walsh C.T."/>
            <person name="Lander E."/>
            <person name="Galagan J."/>
            <person name="Nusbaum C."/>
            <person name="Birren B."/>
        </authorList>
    </citation>
    <scope>NUCLEOTIDE SEQUENCE [LARGE SCALE GENOMIC DNA]</scope>
    <source>
        <strain evidence="2">ATCC 25486 / DSM 40338 / CBS 914.69 / JCM 4507 / NBRC 13074 / NRRL 2958 / 5647</strain>
    </source>
</reference>
<organism evidence="1 2">
    <name type="scientific">Streptomyces pristinaespiralis (strain ATCC 25486 / DSM 40338 / CBS 914.69 / JCM 4507 / KCC S-0507 / NBRC 13074 / NRRL 2958 / 5647)</name>
    <dbReference type="NCBI Taxonomy" id="457429"/>
    <lineage>
        <taxon>Bacteria</taxon>
        <taxon>Bacillati</taxon>
        <taxon>Actinomycetota</taxon>
        <taxon>Actinomycetes</taxon>
        <taxon>Kitasatosporales</taxon>
        <taxon>Streptomycetaceae</taxon>
        <taxon>Streptomyces</taxon>
    </lineage>
</organism>
<evidence type="ECO:0000313" key="2">
    <source>
        <dbReference type="Proteomes" id="UP000002805"/>
    </source>
</evidence>
<name>D6X7F2_STRE2</name>
<dbReference type="EMBL" id="CM000950">
    <property type="protein sequence ID" value="EFH31636.1"/>
    <property type="molecule type" value="Genomic_DNA"/>
</dbReference>
<protein>
    <submittedName>
        <fullName evidence="1">Predicted protein</fullName>
    </submittedName>
</protein>
<gene>
    <name evidence="1" type="ORF">SSDG_06885</name>
</gene>
<dbReference type="eggNOG" id="ENOG5032SCT">
    <property type="taxonomic scope" value="Bacteria"/>
</dbReference>